<name>A0AAE6RDJ4_9PSED</name>
<feature type="domain" description="4-oxalocrotonate tautomerase-like" evidence="9">
    <location>
        <begin position="2"/>
        <end position="61"/>
    </location>
</feature>
<dbReference type="RefSeq" id="WP_159266341.1">
    <property type="nucleotide sequence ID" value="NZ_CP040324.1"/>
</dbReference>
<dbReference type="Pfam" id="PF01361">
    <property type="entry name" value="Tautomerase"/>
    <property type="match status" value="1"/>
</dbReference>
<dbReference type="SUPFAM" id="SSF55331">
    <property type="entry name" value="Tautomerase/MIF"/>
    <property type="match status" value="1"/>
</dbReference>
<accession>A0AAE6RDJ4</accession>
<dbReference type="AlphaFoldDB" id="A0AAE6RDJ4"/>
<dbReference type="GO" id="GO:0016853">
    <property type="term" value="F:isomerase activity"/>
    <property type="evidence" value="ECO:0007669"/>
    <property type="project" value="UniProtKB-KW"/>
</dbReference>
<evidence type="ECO:0000259" key="9">
    <source>
        <dbReference type="Pfam" id="PF01361"/>
    </source>
</evidence>
<evidence type="ECO:0000256" key="8">
    <source>
        <dbReference type="ARBA" id="ARBA00029674"/>
    </source>
</evidence>
<dbReference type="InterPro" id="IPR004370">
    <property type="entry name" value="4-OT-like_dom"/>
</dbReference>
<comment type="catalytic activity">
    <reaction evidence="1">
        <text>(2Z,4E)-2-hydroxyhexa-2,4-dienedioate = (3E)-2-oxohex-3-enedioate</text>
        <dbReference type="Rhea" id="RHEA:33431"/>
        <dbReference type="ChEBI" id="CHEBI:28080"/>
        <dbReference type="ChEBI" id="CHEBI:64908"/>
        <dbReference type="EC" id="5.3.2.6"/>
    </reaction>
</comment>
<evidence type="ECO:0000256" key="4">
    <source>
        <dbReference type="ARBA" id="ARBA00011643"/>
    </source>
</evidence>
<evidence type="ECO:0000256" key="3">
    <source>
        <dbReference type="ARBA" id="ARBA00006723"/>
    </source>
</evidence>
<dbReference type="PANTHER" id="PTHR35530">
    <property type="entry name" value="TAUTOMERASE-RELATED"/>
    <property type="match status" value="1"/>
</dbReference>
<dbReference type="Proteomes" id="UP000464593">
    <property type="component" value="Chromosome"/>
</dbReference>
<dbReference type="PANTHER" id="PTHR35530:SF1">
    <property type="entry name" value="2-HYDROXYMUCONATE TAUTOMERASE"/>
    <property type="match status" value="1"/>
</dbReference>
<reference evidence="10 11" key="1">
    <citation type="submission" date="2019-05" db="EMBL/GenBank/DDBJ databases">
        <title>Complete genome sequence of Pseudomonas Pseudomonas resinovorans.</title>
        <authorList>
            <person name="Chen H.-P."/>
        </authorList>
    </citation>
    <scope>NUCLEOTIDE SEQUENCE [LARGE SCALE GENOMIC DNA]</scope>
    <source>
        <strain evidence="10 11">TCU-CK1</strain>
    </source>
</reference>
<evidence type="ECO:0000256" key="6">
    <source>
        <dbReference type="ARBA" id="ARBA00015750"/>
    </source>
</evidence>
<evidence type="ECO:0000313" key="10">
    <source>
        <dbReference type="EMBL" id="QHB28719.1"/>
    </source>
</evidence>
<sequence>MPIITINIIEGETSIEEKKLMMLEITNAIVSVTSYEPQDIRIIIHELENNHYAVAGKASGDH</sequence>
<dbReference type="InterPro" id="IPR014347">
    <property type="entry name" value="Tautomerase/MIF_sf"/>
</dbReference>
<evidence type="ECO:0000256" key="7">
    <source>
        <dbReference type="ARBA" id="ARBA00023235"/>
    </source>
</evidence>
<organism evidence="10 11">
    <name type="scientific">Pseudomonas monteilii</name>
    <dbReference type="NCBI Taxonomy" id="76759"/>
    <lineage>
        <taxon>Bacteria</taxon>
        <taxon>Pseudomonadati</taxon>
        <taxon>Pseudomonadota</taxon>
        <taxon>Gammaproteobacteria</taxon>
        <taxon>Pseudomonadales</taxon>
        <taxon>Pseudomonadaceae</taxon>
        <taxon>Pseudomonas</taxon>
    </lineage>
</organism>
<evidence type="ECO:0000313" key="11">
    <source>
        <dbReference type="Proteomes" id="UP000464593"/>
    </source>
</evidence>
<proteinExistence type="inferred from homology"/>
<comment type="subunit">
    <text evidence="4">Homohexamer.</text>
</comment>
<comment type="function">
    <text evidence="2">Catalyzes the ketonization of 2-hydroxymuconate stereoselectively to yield 2-oxo-3-hexenedioate.</text>
</comment>
<evidence type="ECO:0000256" key="1">
    <source>
        <dbReference type="ARBA" id="ARBA00001379"/>
    </source>
</evidence>
<protein>
    <recommendedName>
        <fullName evidence="6">2-hydroxymuconate tautomerase</fullName>
        <ecNumber evidence="5">5.3.2.6</ecNumber>
    </recommendedName>
    <alternativeName>
        <fullName evidence="8">4-oxalocrotonate tautomerase</fullName>
    </alternativeName>
</protein>
<keyword evidence="7" id="KW-0413">Isomerase</keyword>
<comment type="similarity">
    <text evidence="3">Belongs to the 4-oxalocrotonate tautomerase family.</text>
</comment>
<gene>
    <name evidence="10" type="ORF">TCK1_3373</name>
</gene>
<dbReference type="EMBL" id="CP040324">
    <property type="protein sequence ID" value="QHB28719.1"/>
    <property type="molecule type" value="Genomic_DNA"/>
</dbReference>
<dbReference type="EC" id="5.3.2.6" evidence="5"/>
<dbReference type="Gene3D" id="3.30.429.10">
    <property type="entry name" value="Macrophage Migration Inhibitory Factor"/>
    <property type="match status" value="1"/>
</dbReference>
<evidence type="ECO:0000256" key="5">
    <source>
        <dbReference type="ARBA" id="ARBA00012667"/>
    </source>
</evidence>
<evidence type="ECO:0000256" key="2">
    <source>
        <dbReference type="ARBA" id="ARBA00003024"/>
    </source>
</evidence>